<accession>A0A845UT49</accession>
<dbReference type="EMBL" id="JAAGSC010000031">
    <property type="protein sequence ID" value="NDY94717.1"/>
    <property type="molecule type" value="Genomic_DNA"/>
</dbReference>
<keyword evidence="3" id="KW-1185">Reference proteome</keyword>
<dbReference type="PROSITE" id="PS51257">
    <property type="entry name" value="PROKAR_LIPOPROTEIN"/>
    <property type="match status" value="1"/>
</dbReference>
<protein>
    <recommendedName>
        <fullName evidence="4">Lipoprotein</fullName>
    </recommendedName>
</protein>
<evidence type="ECO:0008006" key="4">
    <source>
        <dbReference type="Google" id="ProtNLM"/>
    </source>
</evidence>
<feature type="signal peptide" evidence="1">
    <location>
        <begin position="1"/>
        <end position="19"/>
    </location>
</feature>
<dbReference type="AlphaFoldDB" id="A0A845UT49"/>
<proteinExistence type="predicted"/>
<organism evidence="2 3">
    <name type="scientific">Wenzhouxiangella limi</name>
    <dbReference type="NCBI Taxonomy" id="2707351"/>
    <lineage>
        <taxon>Bacteria</taxon>
        <taxon>Pseudomonadati</taxon>
        <taxon>Pseudomonadota</taxon>
        <taxon>Gammaproteobacteria</taxon>
        <taxon>Chromatiales</taxon>
        <taxon>Wenzhouxiangellaceae</taxon>
        <taxon>Wenzhouxiangella</taxon>
    </lineage>
</organism>
<evidence type="ECO:0000256" key="1">
    <source>
        <dbReference type="SAM" id="SignalP"/>
    </source>
</evidence>
<evidence type="ECO:0000313" key="3">
    <source>
        <dbReference type="Proteomes" id="UP000484885"/>
    </source>
</evidence>
<comment type="caution">
    <text evidence="2">The sequence shown here is derived from an EMBL/GenBank/DDBJ whole genome shotgun (WGS) entry which is preliminary data.</text>
</comment>
<sequence>MSPKAIVLVTGALILSACATIPSRNDEATAGSETGAIGKLEALAARMPGRYGAARRLDEESPGVQMTLSARFGENSDLLLELREERESRQRGFILALERVGPSPFIPGRFIPLQSDGTASARGCRMRFRLRGDVISGETDPAQCRFGTGEQAVGLLKEIALDGSQIVIADQLSTPGGDADAEPDILRLHRLGEFRGQVRVRDRDGSGWRTAERMAVDVGGRRFEPVDAAGMSLGILVGLDLIAGQQPGEPLLYLQVTEARTGQVLGQSWGEPQAARIGLALERVQVDLERRPPRR</sequence>
<dbReference type="RefSeq" id="WP_164210107.1">
    <property type="nucleotide sequence ID" value="NZ_JAAGSC010000031.1"/>
</dbReference>
<dbReference type="Proteomes" id="UP000484885">
    <property type="component" value="Unassembled WGS sequence"/>
</dbReference>
<name>A0A845UT49_9GAMM</name>
<feature type="chain" id="PRO_5032823243" description="Lipoprotein" evidence="1">
    <location>
        <begin position="20"/>
        <end position="295"/>
    </location>
</feature>
<gene>
    <name evidence="2" type="ORF">G3I74_03110</name>
</gene>
<keyword evidence="1" id="KW-0732">Signal</keyword>
<reference evidence="2 3" key="1">
    <citation type="submission" date="2020-02" db="EMBL/GenBank/DDBJ databases">
        <authorList>
            <person name="Zhang X.-Y."/>
        </authorList>
    </citation>
    <scope>NUCLEOTIDE SEQUENCE [LARGE SCALE GENOMIC DNA]</scope>
    <source>
        <strain evidence="2 3">C33</strain>
    </source>
</reference>
<evidence type="ECO:0000313" key="2">
    <source>
        <dbReference type="EMBL" id="NDY94717.1"/>
    </source>
</evidence>